<dbReference type="GO" id="GO:0004620">
    <property type="term" value="F:phospholipase activity"/>
    <property type="evidence" value="ECO:0007669"/>
    <property type="project" value="TreeGrafter"/>
</dbReference>
<comment type="function">
    <text evidence="7">Lipolytic acyl hydrolase (LAH).</text>
</comment>
<protein>
    <recommendedName>
        <fullName evidence="7">Patatin</fullName>
        <ecNumber evidence="7">3.1.1.-</ecNumber>
    </recommendedName>
</protein>
<reference evidence="10" key="1">
    <citation type="journal article" date="2011" name="Nat. Genet.">
        <title>The Arabidopsis lyrata genome sequence and the basis of rapid genome size change.</title>
        <authorList>
            <person name="Hu T.T."/>
            <person name="Pattyn P."/>
            <person name="Bakker E.G."/>
            <person name="Cao J."/>
            <person name="Cheng J.-F."/>
            <person name="Clark R.M."/>
            <person name="Fahlgren N."/>
            <person name="Fawcett J.A."/>
            <person name="Grimwood J."/>
            <person name="Gundlach H."/>
            <person name="Haberer G."/>
            <person name="Hollister J.D."/>
            <person name="Ossowski S."/>
            <person name="Ottilar R.P."/>
            <person name="Salamov A.A."/>
            <person name="Schneeberger K."/>
            <person name="Spannagl M."/>
            <person name="Wang X."/>
            <person name="Yang L."/>
            <person name="Nasrallah M.E."/>
            <person name="Bergelson J."/>
            <person name="Carrington J.C."/>
            <person name="Gaut B.S."/>
            <person name="Schmutz J."/>
            <person name="Mayer K.F.X."/>
            <person name="Van de Peer Y."/>
            <person name="Grigoriev I.V."/>
            <person name="Nordborg M."/>
            <person name="Weigel D."/>
            <person name="Guo Y.-L."/>
        </authorList>
    </citation>
    <scope>NUCLEOTIDE SEQUENCE [LARGE SCALE GENOMIC DNA]</scope>
    <source>
        <strain evidence="10">cv. MN47</strain>
    </source>
</reference>
<dbReference type="FunFam" id="3.40.1090.10:FF:000005">
    <property type="entry name" value="Patatin"/>
    <property type="match status" value="1"/>
</dbReference>
<dbReference type="SUPFAM" id="SSF52151">
    <property type="entry name" value="FabD/lysophospholipase-like"/>
    <property type="match status" value="1"/>
</dbReference>
<dbReference type="Pfam" id="PF01734">
    <property type="entry name" value="Patatin"/>
    <property type="match status" value="1"/>
</dbReference>
<dbReference type="GO" id="GO:0016042">
    <property type="term" value="P:lipid catabolic process"/>
    <property type="evidence" value="ECO:0007669"/>
    <property type="project" value="UniProtKB-UniRule"/>
</dbReference>
<sequence>MEGNSMRQRNLPPADGKLVTILSIDGGGVRGIMAGVILAKLEEQLQAIDGDQARIVQYFDMVAGTSTGGLITAMLTAPEEPNSMRPLMAAKDIAKFYTDECPMIFPTESRNSFLPSFTRFLRYPKFDGEYLRSKLDKLLKETRLNDTLTRVVIPTFDIKKLEPVIFSSYQAKADPSLNAKLSDICIGTSAAPTILPPHQFSNVDSQGTETEFNLIDGGVAANNPTLVGMNAMSRKALMKHPDMEGDRIGKKEEEVYNAKDAGTWGIFSWMYDLNDKSNPLLDIIFESSRDVVQYHTSVLFQAKNAEENYFRIDVDTLETKDVILDLATKNNLENLKKIGDDLLTKNVMRMNLNTYEYESISETVTNKQELKRFAKILSDERKLRKKTWQTMSEGSSN</sequence>
<evidence type="ECO:0000256" key="4">
    <source>
        <dbReference type="ARBA" id="ARBA00022963"/>
    </source>
</evidence>
<proteinExistence type="inferred from homology"/>
<feature type="domain" description="PNPLA" evidence="8">
    <location>
        <begin position="22"/>
        <end position="229"/>
    </location>
</feature>
<feature type="short sequence motif" description="GXGXXG" evidence="6">
    <location>
        <begin position="26"/>
        <end position="31"/>
    </location>
</feature>
<dbReference type="Proteomes" id="UP000008694">
    <property type="component" value="Unassembled WGS sequence"/>
</dbReference>
<dbReference type="GO" id="GO:0047372">
    <property type="term" value="F:monoacylglycerol lipase activity"/>
    <property type="evidence" value="ECO:0007669"/>
    <property type="project" value="TreeGrafter"/>
</dbReference>
<comment type="domain">
    <text evidence="7">The nitrogen atoms of the two glycine residues in the GGXR motif define the oxyanion hole, and stabilize the oxyanion that forms during the nucleophilic attack by the catalytic serine during substrate cleavage.</text>
</comment>
<evidence type="ECO:0000256" key="1">
    <source>
        <dbReference type="ARBA" id="ARBA00010240"/>
    </source>
</evidence>
<name>D7LGT1_ARALL</name>
<evidence type="ECO:0000256" key="6">
    <source>
        <dbReference type="PROSITE-ProRule" id="PRU01161"/>
    </source>
</evidence>
<dbReference type="EC" id="3.1.1.-" evidence="7"/>
<dbReference type="Gramene" id="Al_scaffold_0004_400">
    <property type="protein sequence ID" value="Al_scaffold_0004_400"/>
    <property type="gene ID" value="Al_scaffold_0004_400"/>
</dbReference>
<dbReference type="Gene3D" id="3.40.1090.10">
    <property type="entry name" value="Cytosolic phospholipase A2 catalytic domain"/>
    <property type="match status" value="1"/>
</dbReference>
<dbReference type="eggNOG" id="KOG0513">
    <property type="taxonomic scope" value="Eukaryota"/>
</dbReference>
<dbReference type="PANTHER" id="PTHR32176:SF89">
    <property type="entry name" value="PATATIN-LIKE PROTEIN 1-RELATED"/>
    <property type="match status" value="1"/>
</dbReference>
<dbReference type="EMBL" id="GL348716">
    <property type="protein sequence ID" value="EFH56816.1"/>
    <property type="molecule type" value="Genomic_DNA"/>
</dbReference>
<dbReference type="GO" id="GO:0006952">
    <property type="term" value="P:defense response"/>
    <property type="evidence" value="ECO:0007669"/>
    <property type="project" value="UniProtKB-KW"/>
</dbReference>
<feature type="short sequence motif" description="GXSXG" evidence="6">
    <location>
        <begin position="64"/>
        <end position="68"/>
    </location>
</feature>
<evidence type="ECO:0000313" key="9">
    <source>
        <dbReference type="EMBL" id="EFH56816.1"/>
    </source>
</evidence>
<keyword evidence="2 6" id="KW-0378">Hydrolase</keyword>
<gene>
    <name evidence="9" type="ORF">ARALYDRAFT_667681</name>
</gene>
<evidence type="ECO:0000256" key="7">
    <source>
        <dbReference type="RuleBase" id="RU361262"/>
    </source>
</evidence>
<dbReference type="InterPro" id="IPR016035">
    <property type="entry name" value="Acyl_Trfase/lysoPLipase"/>
</dbReference>
<organism evidence="10">
    <name type="scientific">Arabidopsis lyrata subsp. lyrata</name>
    <name type="common">Lyre-leaved rock-cress</name>
    <dbReference type="NCBI Taxonomy" id="81972"/>
    <lineage>
        <taxon>Eukaryota</taxon>
        <taxon>Viridiplantae</taxon>
        <taxon>Streptophyta</taxon>
        <taxon>Embryophyta</taxon>
        <taxon>Tracheophyta</taxon>
        <taxon>Spermatophyta</taxon>
        <taxon>Magnoliopsida</taxon>
        <taxon>eudicotyledons</taxon>
        <taxon>Gunneridae</taxon>
        <taxon>Pentapetalae</taxon>
        <taxon>rosids</taxon>
        <taxon>malvids</taxon>
        <taxon>Brassicales</taxon>
        <taxon>Brassicaceae</taxon>
        <taxon>Camelineae</taxon>
        <taxon>Arabidopsis</taxon>
    </lineage>
</organism>
<evidence type="ECO:0000259" key="8">
    <source>
        <dbReference type="PROSITE" id="PS51635"/>
    </source>
</evidence>
<dbReference type="PANTHER" id="PTHR32176">
    <property type="entry name" value="XYLOSE ISOMERASE"/>
    <property type="match status" value="1"/>
</dbReference>
<keyword evidence="4 6" id="KW-0442">Lipid degradation</keyword>
<accession>D7LGT1</accession>
<feature type="short sequence motif" description="DGA/G" evidence="6">
    <location>
        <begin position="216"/>
        <end position="218"/>
    </location>
</feature>
<evidence type="ECO:0000256" key="3">
    <source>
        <dbReference type="ARBA" id="ARBA00022821"/>
    </source>
</evidence>
<evidence type="ECO:0000256" key="2">
    <source>
        <dbReference type="ARBA" id="ARBA00022801"/>
    </source>
</evidence>
<dbReference type="PROSITE" id="PS51635">
    <property type="entry name" value="PNPLA"/>
    <property type="match status" value="1"/>
</dbReference>
<dbReference type="HOGENOM" id="CLU_000288_144_0_1"/>
<keyword evidence="3" id="KW-0611">Plant defense</keyword>
<keyword evidence="5 6" id="KW-0443">Lipid metabolism</keyword>
<evidence type="ECO:0000256" key="5">
    <source>
        <dbReference type="ARBA" id="ARBA00023098"/>
    </source>
</evidence>
<dbReference type="AlphaFoldDB" id="D7LGT1"/>
<feature type="active site" description="Proton acceptor" evidence="6">
    <location>
        <position position="216"/>
    </location>
</feature>
<comment type="similarity">
    <text evidence="1 7">Belongs to the patatin family.</text>
</comment>
<feature type="active site" description="Nucleophile" evidence="6">
    <location>
        <position position="66"/>
    </location>
</feature>
<evidence type="ECO:0000313" key="10">
    <source>
        <dbReference type="Proteomes" id="UP000008694"/>
    </source>
</evidence>
<keyword evidence="10" id="KW-1185">Reference proteome</keyword>
<dbReference type="InterPro" id="IPR002641">
    <property type="entry name" value="PNPLA_dom"/>
</dbReference>